<comment type="similarity">
    <text evidence="2">Belongs to the bacterial sugar transferase family.</text>
</comment>
<feature type="transmembrane region" description="Helical" evidence="7">
    <location>
        <begin position="85"/>
        <end position="102"/>
    </location>
</feature>
<reference evidence="10" key="1">
    <citation type="journal article" date="2019" name="Int. J. Syst. Evol. Microbiol.">
        <title>The Global Catalogue of Microorganisms (GCM) 10K type strain sequencing project: providing services to taxonomists for standard genome sequencing and annotation.</title>
        <authorList>
            <consortium name="The Broad Institute Genomics Platform"/>
            <consortium name="The Broad Institute Genome Sequencing Center for Infectious Disease"/>
            <person name="Wu L."/>
            <person name="Ma J."/>
        </authorList>
    </citation>
    <scope>NUCLEOTIDE SEQUENCE [LARGE SCALE GENOMIC DNA]</scope>
    <source>
        <strain evidence="10">DFY28</strain>
    </source>
</reference>
<evidence type="ECO:0000313" key="10">
    <source>
        <dbReference type="Proteomes" id="UP001596098"/>
    </source>
</evidence>
<organism evidence="9 10">
    <name type="scientific">Nocardioides yefusunii</name>
    <dbReference type="NCBI Taxonomy" id="2500546"/>
    <lineage>
        <taxon>Bacteria</taxon>
        <taxon>Bacillati</taxon>
        <taxon>Actinomycetota</taxon>
        <taxon>Actinomycetes</taxon>
        <taxon>Propionibacteriales</taxon>
        <taxon>Nocardioidaceae</taxon>
        <taxon>Nocardioides</taxon>
    </lineage>
</organism>
<dbReference type="RefSeq" id="WP_128221182.1">
    <property type="nucleotide sequence ID" value="NZ_CP034929.1"/>
</dbReference>
<evidence type="ECO:0000259" key="8">
    <source>
        <dbReference type="Pfam" id="PF02397"/>
    </source>
</evidence>
<evidence type="ECO:0000256" key="1">
    <source>
        <dbReference type="ARBA" id="ARBA00004141"/>
    </source>
</evidence>
<evidence type="ECO:0000256" key="3">
    <source>
        <dbReference type="ARBA" id="ARBA00022679"/>
    </source>
</evidence>
<dbReference type="PANTHER" id="PTHR30576">
    <property type="entry name" value="COLANIC BIOSYNTHESIS UDP-GLUCOSE LIPID CARRIER TRANSFERASE"/>
    <property type="match status" value="1"/>
</dbReference>
<dbReference type="Proteomes" id="UP001596098">
    <property type="component" value="Unassembled WGS sequence"/>
</dbReference>
<comment type="caution">
    <text evidence="9">The sequence shown here is derived from an EMBL/GenBank/DDBJ whole genome shotgun (WGS) entry which is preliminary data.</text>
</comment>
<sequence>MTARGVAIGLVLSDLFVLISASWVAMLVKFGLATEERTWGPIELTYPQLGLALTAAWCWALSLSESRSRDVLGGGLEEYRRLGRATLWTFGTAAVLSVLLKIDFSRGYVAVALPVGLVGLLLSRWTWRRIIRRLRSRGHFVVPALVVGSRDAVDRVSREFESPLSGHRVVAGWAAEDVFATDGGDGAKIAPALVRAVGSSGAKAVVVTDPGELGHEGMRALRWALEEDVEVLVSQHLVDVSPERLALTFVGGQPLVKVEEPSFARAGGALKAAFDRFSALILLILFSPVLLGVAAAVKISSPGPVFFRQVRIGRDGAEFMIWKFRSMRVGADADLRQMLEETGTSGSPLFKPKDDPRITAVGRFIRRTSLDEVPQLLNVLNGTMSLVGPRPQVPEEVALYRGTESLRLRVLPGVTGLWQVSGRSRLTWQEAARLDLYYVENWSMLVDLVILWRTVGVVLRGEGAR</sequence>
<dbReference type="Pfam" id="PF02397">
    <property type="entry name" value="Bac_transf"/>
    <property type="match status" value="1"/>
</dbReference>
<feature type="transmembrane region" description="Helical" evidence="7">
    <location>
        <begin position="277"/>
        <end position="297"/>
    </location>
</feature>
<dbReference type="InterPro" id="IPR003362">
    <property type="entry name" value="Bact_transf"/>
</dbReference>
<gene>
    <name evidence="9" type="ORF">ACFPWU_06650</name>
</gene>
<comment type="subcellular location">
    <subcellularLocation>
        <location evidence="1">Membrane</location>
        <topology evidence="1">Multi-pass membrane protein</topology>
    </subcellularLocation>
</comment>
<keyword evidence="4 7" id="KW-0812">Transmembrane</keyword>
<keyword evidence="3 9" id="KW-0808">Transferase</keyword>
<evidence type="ECO:0000256" key="4">
    <source>
        <dbReference type="ARBA" id="ARBA00022692"/>
    </source>
</evidence>
<evidence type="ECO:0000256" key="5">
    <source>
        <dbReference type="ARBA" id="ARBA00022989"/>
    </source>
</evidence>
<keyword evidence="6 7" id="KW-0472">Membrane</keyword>
<dbReference type="EMBL" id="JBHSQI010000003">
    <property type="protein sequence ID" value="MFC6153344.1"/>
    <property type="molecule type" value="Genomic_DNA"/>
</dbReference>
<evidence type="ECO:0000256" key="7">
    <source>
        <dbReference type="SAM" id="Phobius"/>
    </source>
</evidence>
<dbReference type="GO" id="GO:0016740">
    <property type="term" value="F:transferase activity"/>
    <property type="evidence" value="ECO:0007669"/>
    <property type="project" value="UniProtKB-KW"/>
</dbReference>
<keyword evidence="5 7" id="KW-1133">Transmembrane helix</keyword>
<evidence type="ECO:0000313" key="9">
    <source>
        <dbReference type="EMBL" id="MFC6153344.1"/>
    </source>
</evidence>
<accession>A0ABW1QXK8</accession>
<feature type="transmembrane region" description="Helical" evidence="7">
    <location>
        <begin position="108"/>
        <end position="127"/>
    </location>
</feature>
<feature type="transmembrane region" description="Helical" evidence="7">
    <location>
        <begin position="7"/>
        <end position="26"/>
    </location>
</feature>
<feature type="transmembrane region" description="Helical" evidence="7">
    <location>
        <begin position="46"/>
        <end position="64"/>
    </location>
</feature>
<dbReference type="EC" id="2.7.8.-" evidence="9"/>
<dbReference type="PANTHER" id="PTHR30576:SF10">
    <property type="entry name" value="SLL5057 PROTEIN"/>
    <property type="match status" value="1"/>
</dbReference>
<protein>
    <submittedName>
        <fullName evidence="9">Sugar transferase</fullName>
        <ecNumber evidence="9">2.7.8.-</ecNumber>
    </submittedName>
</protein>
<evidence type="ECO:0000256" key="2">
    <source>
        <dbReference type="ARBA" id="ARBA00006464"/>
    </source>
</evidence>
<dbReference type="InterPro" id="IPR017475">
    <property type="entry name" value="EPS_sugar_tfrase"/>
</dbReference>
<feature type="domain" description="Bacterial sugar transferase" evidence="8">
    <location>
        <begin position="271"/>
        <end position="459"/>
    </location>
</feature>
<dbReference type="Pfam" id="PF13727">
    <property type="entry name" value="CoA_binding_3"/>
    <property type="match status" value="1"/>
</dbReference>
<proteinExistence type="inferred from homology"/>
<evidence type="ECO:0000256" key="6">
    <source>
        <dbReference type="ARBA" id="ARBA00023136"/>
    </source>
</evidence>
<keyword evidence="10" id="KW-1185">Reference proteome</keyword>
<name>A0ABW1QXK8_9ACTN</name>
<dbReference type="NCBIfam" id="TIGR03025">
    <property type="entry name" value="EPS_sugtrans"/>
    <property type="match status" value="1"/>
</dbReference>